<comment type="caution">
    <text evidence="2">The sequence shown here is derived from an EMBL/GenBank/DDBJ whole genome shotgun (WGS) entry which is preliminary data.</text>
</comment>
<dbReference type="EMBL" id="MHMM01000010">
    <property type="protein sequence ID" value="OGZ27159.1"/>
    <property type="molecule type" value="Genomic_DNA"/>
</dbReference>
<gene>
    <name evidence="2" type="ORF">A2365_00620</name>
</gene>
<accession>A0A1G2EN14</accession>
<sequence length="270" mass="31462">MRIYNSLSSNEIPFEMIFVGNNPPEFEMPENCHFIYSKTKPAQCFEIGARYSTGDLIMHFGDDCVFSPHALDKLYEEFIKMNDEKAMVSCRFVFEGEDLTDKHGYYWTDEKSSPRMPAGSLMKKRVWEKIGGIDKRFIALYWDLDIAMRMYEIGGRLVFAKDAYVEELTGREVLKRKFPILKNPLIYKVVAWGYHKISKPKVPPARLFSQYGVSLDRPLLDSFWVGESLSEFYCEKEGRGKLSKKRLHTVEPFKEEHFLTVSQGPKGKWT</sequence>
<dbReference type="Proteomes" id="UP000177740">
    <property type="component" value="Unassembled WGS sequence"/>
</dbReference>
<evidence type="ECO:0000313" key="2">
    <source>
        <dbReference type="EMBL" id="OGZ27159.1"/>
    </source>
</evidence>
<reference evidence="2 3" key="1">
    <citation type="journal article" date="2016" name="Nat. Commun.">
        <title>Thousands of microbial genomes shed light on interconnected biogeochemical processes in an aquifer system.</title>
        <authorList>
            <person name="Anantharaman K."/>
            <person name="Brown C.T."/>
            <person name="Hug L.A."/>
            <person name="Sharon I."/>
            <person name="Castelle C.J."/>
            <person name="Probst A.J."/>
            <person name="Thomas B.C."/>
            <person name="Singh A."/>
            <person name="Wilkins M.J."/>
            <person name="Karaoz U."/>
            <person name="Brodie E.L."/>
            <person name="Williams K.H."/>
            <person name="Hubbard S.S."/>
            <person name="Banfield J.F."/>
        </authorList>
    </citation>
    <scope>NUCLEOTIDE SEQUENCE [LARGE SCALE GENOMIC DNA]</scope>
</reference>
<dbReference type="STRING" id="1801677.A2365_00620"/>
<name>A0A1G2EN14_9BACT</name>
<dbReference type="Pfam" id="PF00535">
    <property type="entry name" value="Glycos_transf_2"/>
    <property type="match status" value="1"/>
</dbReference>
<evidence type="ECO:0000313" key="3">
    <source>
        <dbReference type="Proteomes" id="UP000177740"/>
    </source>
</evidence>
<dbReference type="InterPro" id="IPR001173">
    <property type="entry name" value="Glyco_trans_2-like"/>
</dbReference>
<protein>
    <recommendedName>
        <fullName evidence="1">Glycosyltransferase 2-like domain-containing protein</fullName>
    </recommendedName>
</protein>
<organism evidence="2 3">
    <name type="scientific">Candidatus Nealsonbacteria bacterium RIFOXYB1_FULL_40_15</name>
    <dbReference type="NCBI Taxonomy" id="1801677"/>
    <lineage>
        <taxon>Bacteria</taxon>
        <taxon>Candidatus Nealsoniibacteriota</taxon>
    </lineage>
</organism>
<dbReference type="InterPro" id="IPR029044">
    <property type="entry name" value="Nucleotide-diphossugar_trans"/>
</dbReference>
<dbReference type="Gene3D" id="3.90.550.10">
    <property type="entry name" value="Spore Coat Polysaccharide Biosynthesis Protein SpsA, Chain A"/>
    <property type="match status" value="1"/>
</dbReference>
<proteinExistence type="predicted"/>
<evidence type="ECO:0000259" key="1">
    <source>
        <dbReference type="Pfam" id="PF00535"/>
    </source>
</evidence>
<dbReference type="AlphaFoldDB" id="A0A1G2EN14"/>
<dbReference type="SUPFAM" id="SSF53448">
    <property type="entry name" value="Nucleotide-diphospho-sugar transferases"/>
    <property type="match status" value="1"/>
</dbReference>
<feature type="domain" description="Glycosyltransferase 2-like" evidence="1">
    <location>
        <begin position="32"/>
        <end position="104"/>
    </location>
</feature>